<comment type="caution">
    <text evidence="1">The sequence shown here is derived from an EMBL/GenBank/DDBJ whole genome shotgun (WGS) entry which is preliminary data.</text>
</comment>
<evidence type="ECO:0000313" key="2">
    <source>
        <dbReference type="Proteomes" id="UP000821845"/>
    </source>
</evidence>
<protein>
    <submittedName>
        <fullName evidence="1">Uncharacterized protein</fullName>
    </submittedName>
</protein>
<evidence type="ECO:0000313" key="1">
    <source>
        <dbReference type="EMBL" id="KAH6928597.1"/>
    </source>
</evidence>
<reference evidence="1" key="1">
    <citation type="submission" date="2020-05" db="EMBL/GenBank/DDBJ databases">
        <title>Large-scale comparative analyses of tick genomes elucidate their genetic diversity and vector capacities.</title>
        <authorList>
            <person name="Jia N."/>
            <person name="Wang J."/>
            <person name="Shi W."/>
            <person name="Du L."/>
            <person name="Sun Y."/>
            <person name="Zhan W."/>
            <person name="Jiang J."/>
            <person name="Wang Q."/>
            <person name="Zhang B."/>
            <person name="Ji P."/>
            <person name="Sakyi L.B."/>
            <person name="Cui X."/>
            <person name="Yuan T."/>
            <person name="Jiang B."/>
            <person name="Yang W."/>
            <person name="Lam T.T.-Y."/>
            <person name="Chang Q."/>
            <person name="Ding S."/>
            <person name="Wang X."/>
            <person name="Zhu J."/>
            <person name="Ruan X."/>
            <person name="Zhao L."/>
            <person name="Wei J."/>
            <person name="Que T."/>
            <person name="Du C."/>
            <person name="Cheng J."/>
            <person name="Dai P."/>
            <person name="Han X."/>
            <person name="Huang E."/>
            <person name="Gao Y."/>
            <person name="Liu J."/>
            <person name="Shao H."/>
            <person name="Ye R."/>
            <person name="Li L."/>
            <person name="Wei W."/>
            <person name="Wang X."/>
            <person name="Wang C."/>
            <person name="Yang T."/>
            <person name="Huo Q."/>
            <person name="Li W."/>
            <person name="Guo W."/>
            <person name="Chen H."/>
            <person name="Zhou L."/>
            <person name="Ni X."/>
            <person name="Tian J."/>
            <person name="Zhou Y."/>
            <person name="Sheng Y."/>
            <person name="Liu T."/>
            <person name="Pan Y."/>
            <person name="Xia L."/>
            <person name="Li J."/>
            <person name="Zhao F."/>
            <person name="Cao W."/>
        </authorList>
    </citation>
    <scope>NUCLEOTIDE SEQUENCE</scope>
    <source>
        <strain evidence="1">Hyas-2018</strain>
    </source>
</reference>
<name>A0ACB7S5X4_HYAAI</name>
<dbReference type="Proteomes" id="UP000821845">
    <property type="component" value="Chromosome 6"/>
</dbReference>
<proteinExistence type="predicted"/>
<gene>
    <name evidence="1" type="ORF">HPB50_017367</name>
</gene>
<organism evidence="1 2">
    <name type="scientific">Hyalomma asiaticum</name>
    <name type="common">Tick</name>
    <dbReference type="NCBI Taxonomy" id="266040"/>
    <lineage>
        <taxon>Eukaryota</taxon>
        <taxon>Metazoa</taxon>
        <taxon>Ecdysozoa</taxon>
        <taxon>Arthropoda</taxon>
        <taxon>Chelicerata</taxon>
        <taxon>Arachnida</taxon>
        <taxon>Acari</taxon>
        <taxon>Parasitiformes</taxon>
        <taxon>Ixodida</taxon>
        <taxon>Ixodoidea</taxon>
        <taxon>Ixodidae</taxon>
        <taxon>Hyalomminae</taxon>
        <taxon>Hyalomma</taxon>
    </lineage>
</organism>
<keyword evidence="2" id="KW-1185">Reference proteome</keyword>
<dbReference type="EMBL" id="CM023486">
    <property type="protein sequence ID" value="KAH6928597.1"/>
    <property type="molecule type" value="Genomic_DNA"/>
</dbReference>
<sequence>MAPACRKEHGRRSKTTSVRTQPKDENEKKNEFLAREEASLSGETELYIRVWWQLVRRQRATGTASSRTPMETTTKTRNGVWSNASGFVSWPRKSELCGLYPPSSLVGSLNAREANPQRKLGETAAGTAQAAAVINGAYRERFARKPGSEGRGRTSSASSVPSATSPTDCRQFSGVAISASPSLMRRDATTVGRMEARSGGCRGAVTVA</sequence>
<accession>A0ACB7S5X4</accession>